<dbReference type="Proteomes" id="UP000429523">
    <property type="component" value="Unassembled WGS sequence"/>
</dbReference>
<dbReference type="EMBL" id="QXGF01003720">
    <property type="protein sequence ID" value="KAE8920981.1"/>
    <property type="molecule type" value="Genomic_DNA"/>
</dbReference>
<evidence type="ECO:0000256" key="2">
    <source>
        <dbReference type="ARBA" id="ARBA00022448"/>
    </source>
</evidence>
<evidence type="ECO:0000313" key="15">
    <source>
        <dbReference type="Proteomes" id="UP000488956"/>
    </source>
</evidence>
<proteinExistence type="predicted"/>
<dbReference type="GO" id="GO:0016020">
    <property type="term" value="C:membrane"/>
    <property type="evidence" value="ECO:0007669"/>
    <property type="project" value="UniProtKB-SubCell"/>
</dbReference>
<keyword evidence="5 6" id="KW-0472">Membrane</keyword>
<evidence type="ECO:0000313" key="8">
    <source>
        <dbReference type="EMBL" id="KAE8920981.1"/>
    </source>
</evidence>
<comment type="subcellular location">
    <subcellularLocation>
        <location evidence="1">Membrane</location>
        <topology evidence="1">Multi-pass membrane protein</topology>
    </subcellularLocation>
</comment>
<evidence type="ECO:0000313" key="9">
    <source>
        <dbReference type="EMBL" id="KAE9066751.1"/>
    </source>
</evidence>
<dbReference type="EMBL" id="QXGE01003902">
    <property type="protein sequence ID" value="KAE9272800.1"/>
    <property type="molecule type" value="Genomic_DNA"/>
</dbReference>
<sequence>MVTYRNKPFIFGRLLMIFIMGLLFCTVFYSFDPTQVSVVMGVIFAAVMFLSMGQSSQIPTYMAEREVFYKQRGANFFRTASYVLATSVSQIPLAVVETIIFGSLVYWICGFVSEAKLFIIFELILLLSNLAMGMWFFFLSAIGRNGGLWVWCRCWCSSSSLVSS</sequence>
<evidence type="ECO:0000259" key="7">
    <source>
        <dbReference type="Pfam" id="PF01061"/>
    </source>
</evidence>
<comment type="caution">
    <text evidence="8">The sequence shown here is derived from an EMBL/GenBank/DDBJ whole genome shotgun (WGS) entry which is preliminary data.</text>
</comment>
<accession>A0A6A3DPF3</accession>
<dbReference type="GO" id="GO:0140359">
    <property type="term" value="F:ABC-type transporter activity"/>
    <property type="evidence" value="ECO:0007669"/>
    <property type="project" value="InterPro"/>
</dbReference>
<evidence type="ECO:0000256" key="6">
    <source>
        <dbReference type="SAM" id="Phobius"/>
    </source>
</evidence>
<dbReference type="PANTHER" id="PTHR19241">
    <property type="entry name" value="ATP-BINDING CASSETTE TRANSPORTER"/>
    <property type="match status" value="1"/>
</dbReference>
<evidence type="ECO:0000313" key="12">
    <source>
        <dbReference type="Proteomes" id="UP000429523"/>
    </source>
</evidence>
<gene>
    <name evidence="10" type="ORF">PF001_g27780</name>
    <name evidence="11" type="ORF">PF008_g27919</name>
    <name evidence="8" type="ORF">PF009_g28732</name>
    <name evidence="9" type="ORF">PF010_g27741</name>
</gene>
<dbReference type="Proteomes" id="UP000437068">
    <property type="component" value="Unassembled WGS sequence"/>
</dbReference>
<keyword evidence="2" id="KW-0813">Transport</keyword>
<dbReference type="EMBL" id="QXFX01003849">
    <property type="protein sequence ID" value="KAE9066751.1"/>
    <property type="molecule type" value="Genomic_DNA"/>
</dbReference>
<dbReference type="Proteomes" id="UP000488956">
    <property type="component" value="Unassembled WGS sequence"/>
</dbReference>
<organism evidence="8 12">
    <name type="scientific">Phytophthora fragariae</name>
    <dbReference type="NCBI Taxonomy" id="53985"/>
    <lineage>
        <taxon>Eukaryota</taxon>
        <taxon>Sar</taxon>
        <taxon>Stramenopiles</taxon>
        <taxon>Oomycota</taxon>
        <taxon>Peronosporomycetes</taxon>
        <taxon>Peronosporales</taxon>
        <taxon>Peronosporaceae</taxon>
        <taxon>Phytophthora</taxon>
    </lineage>
</organism>
<feature type="transmembrane region" description="Helical" evidence="6">
    <location>
        <begin position="37"/>
        <end position="61"/>
    </location>
</feature>
<dbReference type="InterPro" id="IPR013525">
    <property type="entry name" value="ABC2_TM"/>
</dbReference>
<dbReference type="AlphaFoldDB" id="A0A6A3DPF3"/>
<feature type="transmembrane region" description="Helical" evidence="6">
    <location>
        <begin position="118"/>
        <end position="139"/>
    </location>
</feature>
<dbReference type="Pfam" id="PF01061">
    <property type="entry name" value="ABC2_membrane"/>
    <property type="match status" value="1"/>
</dbReference>
<feature type="transmembrane region" description="Helical" evidence="6">
    <location>
        <begin position="12"/>
        <end position="31"/>
    </location>
</feature>
<protein>
    <recommendedName>
        <fullName evidence="7">ABC-2 type transporter transmembrane domain-containing protein</fullName>
    </recommendedName>
</protein>
<keyword evidence="4 6" id="KW-1133">Transmembrane helix</keyword>
<feature type="domain" description="ABC-2 type transporter transmembrane" evidence="7">
    <location>
        <begin position="3"/>
        <end position="145"/>
    </location>
</feature>
<evidence type="ECO:0000313" key="14">
    <source>
        <dbReference type="Proteomes" id="UP000486351"/>
    </source>
</evidence>
<evidence type="ECO:0000313" key="11">
    <source>
        <dbReference type="EMBL" id="KAE9281304.1"/>
    </source>
</evidence>
<evidence type="ECO:0000256" key="3">
    <source>
        <dbReference type="ARBA" id="ARBA00022692"/>
    </source>
</evidence>
<dbReference type="EMBL" id="QXFY01003890">
    <property type="protein sequence ID" value="KAE9281304.1"/>
    <property type="molecule type" value="Genomic_DNA"/>
</dbReference>
<evidence type="ECO:0000256" key="4">
    <source>
        <dbReference type="ARBA" id="ARBA00022989"/>
    </source>
</evidence>
<evidence type="ECO:0000256" key="1">
    <source>
        <dbReference type="ARBA" id="ARBA00004141"/>
    </source>
</evidence>
<evidence type="ECO:0000313" key="13">
    <source>
        <dbReference type="Proteomes" id="UP000437068"/>
    </source>
</evidence>
<feature type="transmembrane region" description="Helical" evidence="6">
    <location>
        <begin position="82"/>
        <end position="106"/>
    </location>
</feature>
<evidence type="ECO:0000256" key="5">
    <source>
        <dbReference type="ARBA" id="ARBA00023136"/>
    </source>
</evidence>
<reference evidence="12 13" key="1">
    <citation type="submission" date="2018-08" db="EMBL/GenBank/DDBJ databases">
        <title>Genomic investigation of the strawberry pathogen Phytophthora fragariae indicates pathogenicity is determined by transcriptional variation in three key races.</title>
        <authorList>
            <person name="Adams T.M."/>
            <person name="Armitage A.D."/>
            <person name="Sobczyk M.K."/>
            <person name="Bates H.J."/>
            <person name="Dunwell J.M."/>
            <person name="Nellist C.F."/>
            <person name="Harrison R.J."/>
        </authorList>
    </citation>
    <scope>NUCLEOTIDE SEQUENCE [LARGE SCALE GENOMIC DNA]</scope>
    <source>
        <strain evidence="10 13">A4</strain>
        <strain evidence="11 14">NOV-77</strain>
        <strain evidence="8 12">NOV-9</strain>
        <strain evidence="9 15">ONT-3</strain>
    </source>
</reference>
<keyword evidence="3 6" id="KW-0812">Transmembrane</keyword>
<name>A0A6A3DPF3_9STRA</name>
<evidence type="ECO:0000313" key="10">
    <source>
        <dbReference type="EMBL" id="KAE9272800.1"/>
    </source>
</evidence>
<dbReference type="Proteomes" id="UP000486351">
    <property type="component" value="Unassembled WGS sequence"/>
</dbReference>